<proteinExistence type="predicted"/>
<comment type="caution">
    <text evidence="2">The sequence shown here is derived from an EMBL/GenBank/DDBJ whole genome shotgun (WGS) entry which is preliminary data.</text>
</comment>
<dbReference type="Proteomes" id="UP001432027">
    <property type="component" value="Unassembled WGS sequence"/>
</dbReference>
<dbReference type="EMBL" id="BTSX01000003">
    <property type="protein sequence ID" value="GMS88077.1"/>
    <property type="molecule type" value="Genomic_DNA"/>
</dbReference>
<gene>
    <name evidence="2" type="ORF">PENTCL1PPCAC_10252</name>
</gene>
<protein>
    <submittedName>
        <fullName evidence="2">Uncharacterized protein</fullName>
    </submittedName>
</protein>
<keyword evidence="3" id="KW-1185">Reference proteome</keyword>
<evidence type="ECO:0000313" key="2">
    <source>
        <dbReference type="EMBL" id="GMS88077.1"/>
    </source>
</evidence>
<reference evidence="2" key="1">
    <citation type="submission" date="2023-10" db="EMBL/GenBank/DDBJ databases">
        <title>Genome assembly of Pristionchus species.</title>
        <authorList>
            <person name="Yoshida K."/>
            <person name="Sommer R.J."/>
        </authorList>
    </citation>
    <scope>NUCLEOTIDE SEQUENCE</scope>
    <source>
        <strain evidence="2">RS0144</strain>
    </source>
</reference>
<name>A0AAV5SXN0_9BILA</name>
<organism evidence="2 3">
    <name type="scientific">Pristionchus entomophagus</name>
    <dbReference type="NCBI Taxonomy" id="358040"/>
    <lineage>
        <taxon>Eukaryota</taxon>
        <taxon>Metazoa</taxon>
        <taxon>Ecdysozoa</taxon>
        <taxon>Nematoda</taxon>
        <taxon>Chromadorea</taxon>
        <taxon>Rhabditida</taxon>
        <taxon>Rhabditina</taxon>
        <taxon>Diplogasteromorpha</taxon>
        <taxon>Diplogasteroidea</taxon>
        <taxon>Neodiplogasteridae</taxon>
        <taxon>Pristionchus</taxon>
    </lineage>
</organism>
<dbReference type="AlphaFoldDB" id="A0AAV5SXN0"/>
<evidence type="ECO:0000313" key="3">
    <source>
        <dbReference type="Proteomes" id="UP001432027"/>
    </source>
</evidence>
<accession>A0AAV5SXN0</accession>
<evidence type="ECO:0000256" key="1">
    <source>
        <dbReference type="SAM" id="SignalP"/>
    </source>
</evidence>
<feature type="non-terminal residue" evidence="2">
    <location>
        <position position="111"/>
    </location>
</feature>
<keyword evidence="1" id="KW-0732">Signal</keyword>
<sequence length="111" mass="12572">MMTIHFFLLPVALLPRLDADQNEFCSSPAQVPDAVWKRHSILAKFRPALAAEKLTFKETADGRGIYSCPSNDMLFHDPEISTSFVLQNNKKGSERIVNLLHHNCLKIIFFG</sequence>
<feature type="signal peptide" evidence="1">
    <location>
        <begin position="1"/>
        <end position="19"/>
    </location>
</feature>
<feature type="chain" id="PRO_5043797928" evidence="1">
    <location>
        <begin position="20"/>
        <end position="111"/>
    </location>
</feature>